<dbReference type="eggNOG" id="COG3677">
    <property type="taxonomic scope" value="Bacteria"/>
</dbReference>
<name>A0A0U1P5X9_PHOLE</name>
<evidence type="ECO:0000313" key="1">
    <source>
        <dbReference type="EMBL" id="GAD29950.1"/>
    </source>
</evidence>
<dbReference type="EMBL" id="DF196819">
    <property type="protein sequence ID" value="GAD29950.1"/>
    <property type="molecule type" value="Genomic_DNA"/>
</dbReference>
<dbReference type="RefSeq" id="WP_023932462.1">
    <property type="nucleotide sequence ID" value="NZ_DF196819.1"/>
</dbReference>
<accession>A0A0U1P5X9</accession>
<gene>
    <name evidence="1" type="ORF">PLEI_1604</name>
</gene>
<dbReference type="Proteomes" id="UP000030675">
    <property type="component" value="Unassembled WGS sequence"/>
</dbReference>
<evidence type="ECO:0000313" key="2">
    <source>
        <dbReference type="Proteomes" id="UP000030675"/>
    </source>
</evidence>
<dbReference type="HOGENOM" id="CLU_2013120_0_0_6"/>
<organism evidence="1 2">
    <name type="scientific">Photobacterium leiognathi lrivu.4.1</name>
    <dbReference type="NCBI Taxonomy" id="1248232"/>
    <lineage>
        <taxon>Bacteria</taxon>
        <taxon>Pseudomonadati</taxon>
        <taxon>Pseudomonadota</taxon>
        <taxon>Gammaproteobacteria</taxon>
        <taxon>Vibrionales</taxon>
        <taxon>Vibrionaceae</taxon>
        <taxon>Photobacterium</taxon>
    </lineage>
</organism>
<proteinExistence type="predicted"/>
<dbReference type="AlphaFoldDB" id="A0A0U1P5X9"/>
<sequence length="123" mass="14395">MPSMNAIENRIAAVTNIERYDLDHQANLYKKASLNAIDRFFNQVRTSLNPFSRPTRTANTNQGTWYGYQPYNPEIYIKLGEIFRVYYNYCDVDDKHKSTPAMKLGLAKGPVKLEKIIYFDKYK</sequence>
<reference evidence="2" key="1">
    <citation type="submission" date="2012-12" db="EMBL/GenBank/DDBJ databases">
        <title>Genome Sequence of Photobacterium leiognathi lrivu.4.1.</title>
        <authorList>
            <person name="Urbanczyk H."/>
            <person name="Ogura Y."/>
            <person name="Hayashi T."/>
            <person name="Dunlap P.V."/>
        </authorList>
    </citation>
    <scope>NUCLEOTIDE SEQUENCE [LARGE SCALE GENOMIC DNA]</scope>
    <source>
        <strain evidence="2">lrivu.4.1</strain>
    </source>
</reference>
<protein>
    <submittedName>
        <fullName evidence="1">Uncharacterized protein</fullName>
    </submittedName>
</protein>